<organism evidence="1 2">
    <name type="scientific">Steinernema glaseri</name>
    <dbReference type="NCBI Taxonomy" id="37863"/>
    <lineage>
        <taxon>Eukaryota</taxon>
        <taxon>Metazoa</taxon>
        <taxon>Ecdysozoa</taxon>
        <taxon>Nematoda</taxon>
        <taxon>Chromadorea</taxon>
        <taxon>Rhabditida</taxon>
        <taxon>Tylenchina</taxon>
        <taxon>Panagrolaimomorpha</taxon>
        <taxon>Strongyloidoidea</taxon>
        <taxon>Steinernematidae</taxon>
        <taxon>Steinernema</taxon>
    </lineage>
</organism>
<dbReference type="WBParaSite" id="L893_g29976.t1">
    <property type="protein sequence ID" value="L893_g29976.t1"/>
    <property type="gene ID" value="L893_g29976"/>
</dbReference>
<evidence type="ECO:0000313" key="1">
    <source>
        <dbReference type="Proteomes" id="UP000095287"/>
    </source>
</evidence>
<dbReference type="Proteomes" id="UP000095287">
    <property type="component" value="Unplaced"/>
</dbReference>
<name>A0A1I7ZUP4_9BILA</name>
<sequence length="93" mass="10734">MLTYVASLTLPSPRWTPHPRLRHPCRFDSAAIPSLAKWLFCVYSAVKSCLFRLDIFALQAFYDEFEQIIKHTRLNVIFIVVKASHPSKLITIS</sequence>
<accession>A0A1I7ZUP4</accession>
<protein>
    <submittedName>
        <fullName evidence="2">Uncharacterized protein</fullName>
    </submittedName>
</protein>
<keyword evidence="1" id="KW-1185">Reference proteome</keyword>
<reference evidence="2" key="1">
    <citation type="submission" date="2016-11" db="UniProtKB">
        <authorList>
            <consortium name="WormBaseParasite"/>
        </authorList>
    </citation>
    <scope>IDENTIFICATION</scope>
</reference>
<evidence type="ECO:0000313" key="2">
    <source>
        <dbReference type="WBParaSite" id="L893_g29976.t1"/>
    </source>
</evidence>
<proteinExistence type="predicted"/>
<dbReference type="AlphaFoldDB" id="A0A1I7ZUP4"/>